<gene>
    <name evidence="6" type="ORF">SAMN04488098_1001142</name>
</gene>
<keyword evidence="2" id="KW-0680">Restriction system</keyword>
<dbReference type="CDD" id="cd17266">
    <property type="entry name" value="RMtype1_S_Sau1132ORF3780P-TRD2-CR2_like"/>
    <property type="match status" value="1"/>
</dbReference>
<dbReference type="AlphaFoldDB" id="A0A1G8VDX5"/>
<dbReference type="STRING" id="426701.SAMN04488098_1001142"/>
<evidence type="ECO:0000313" key="7">
    <source>
        <dbReference type="Proteomes" id="UP000199433"/>
    </source>
</evidence>
<dbReference type="Gene3D" id="3.90.220.20">
    <property type="entry name" value="DNA methylase specificity domains"/>
    <property type="match status" value="2"/>
</dbReference>
<feature type="coiled-coil region" evidence="4">
    <location>
        <begin position="375"/>
        <end position="402"/>
    </location>
</feature>
<proteinExistence type="inferred from homology"/>
<dbReference type="GO" id="GO:0009307">
    <property type="term" value="P:DNA restriction-modification system"/>
    <property type="evidence" value="ECO:0007669"/>
    <property type="project" value="UniProtKB-KW"/>
</dbReference>
<evidence type="ECO:0000259" key="5">
    <source>
        <dbReference type="Pfam" id="PF01420"/>
    </source>
</evidence>
<keyword evidence="7" id="KW-1185">Reference proteome</keyword>
<dbReference type="SUPFAM" id="SSF116734">
    <property type="entry name" value="DNA methylase specificity domain"/>
    <property type="match status" value="2"/>
</dbReference>
<accession>A0A1G8VDX5</accession>
<keyword evidence="3" id="KW-0238">DNA-binding</keyword>
<dbReference type="GO" id="GO:0003677">
    <property type="term" value="F:DNA binding"/>
    <property type="evidence" value="ECO:0007669"/>
    <property type="project" value="UniProtKB-KW"/>
</dbReference>
<name>A0A1G8VDX5_9LACT</name>
<organism evidence="6 7">
    <name type="scientific">Alkalibacterium thalassium</name>
    <dbReference type="NCBI Taxonomy" id="426701"/>
    <lineage>
        <taxon>Bacteria</taxon>
        <taxon>Bacillati</taxon>
        <taxon>Bacillota</taxon>
        <taxon>Bacilli</taxon>
        <taxon>Lactobacillales</taxon>
        <taxon>Carnobacteriaceae</taxon>
        <taxon>Alkalibacterium</taxon>
    </lineage>
</organism>
<evidence type="ECO:0000256" key="1">
    <source>
        <dbReference type="ARBA" id="ARBA00010923"/>
    </source>
</evidence>
<dbReference type="InterPro" id="IPR000055">
    <property type="entry name" value="Restrct_endonuc_typeI_TRD"/>
</dbReference>
<dbReference type="Pfam" id="PF01420">
    <property type="entry name" value="Methylase_S"/>
    <property type="match status" value="2"/>
</dbReference>
<comment type="similarity">
    <text evidence="1">Belongs to the type-I restriction system S methylase family.</text>
</comment>
<dbReference type="PANTHER" id="PTHR30408">
    <property type="entry name" value="TYPE-1 RESTRICTION ENZYME ECOKI SPECIFICITY PROTEIN"/>
    <property type="match status" value="1"/>
</dbReference>
<dbReference type="OrthoDB" id="9795776at2"/>
<dbReference type="InterPro" id="IPR044946">
    <property type="entry name" value="Restrct_endonuc_typeI_TRD_sf"/>
</dbReference>
<dbReference type="EMBL" id="FNFK01000001">
    <property type="protein sequence ID" value="SDJ64296.1"/>
    <property type="molecule type" value="Genomic_DNA"/>
</dbReference>
<protein>
    <submittedName>
        <fullName evidence="6">Type I restriction enzyme, S subunit</fullName>
    </submittedName>
</protein>
<feature type="domain" description="Type I restriction modification DNA specificity" evidence="5">
    <location>
        <begin position="237"/>
        <end position="389"/>
    </location>
</feature>
<evidence type="ECO:0000256" key="4">
    <source>
        <dbReference type="SAM" id="Coils"/>
    </source>
</evidence>
<dbReference type="PANTHER" id="PTHR30408:SF12">
    <property type="entry name" value="TYPE I RESTRICTION ENZYME MJAVIII SPECIFICITY SUBUNIT"/>
    <property type="match status" value="1"/>
</dbReference>
<feature type="domain" description="Type I restriction modification DNA specificity" evidence="5">
    <location>
        <begin position="55"/>
        <end position="209"/>
    </location>
</feature>
<evidence type="ECO:0000256" key="2">
    <source>
        <dbReference type="ARBA" id="ARBA00022747"/>
    </source>
</evidence>
<reference evidence="7" key="1">
    <citation type="submission" date="2016-10" db="EMBL/GenBank/DDBJ databases">
        <authorList>
            <person name="Varghese N."/>
            <person name="Submissions S."/>
        </authorList>
    </citation>
    <scope>NUCLEOTIDE SEQUENCE [LARGE SCALE GENOMIC DNA]</scope>
    <source>
        <strain evidence="7">DSM 19181</strain>
    </source>
</reference>
<dbReference type="Gene3D" id="1.10.287.1120">
    <property type="entry name" value="Bipartite methylase S protein"/>
    <property type="match status" value="1"/>
</dbReference>
<sequence>MHSWSCWVTKVMMVVNVMSKNNVKPEIRFKNFTDAWEQRKWYDTVNISTDMVDPKEGKYDDLPHIGPGNIESFTGRILNNVKTVREDNLISGKFHFNSGDIIYGKINPQLAKYAYVNFEGLTSADTYVLNSHNGIDQYFLFVILQTKDFYKYSVSVSMRTGMPKINRDELNQYNYLAPSNIDEQRKIGTFFKQLDDTIALHQHELTLLKQRKKAFLQKMFPNKEESVPELRFNGFSDDWEEVNLLDCVGVYQPSNLPQSDFTETGYPVYGANGLIGYYSEYNHVEPQIAVACRGNTCGTVNLIPEMSWITSNAMVVNTYENTDLDFNYMLQLMTAFNFDPYIAGSGQPQLTRSSLAGLKIQLPSLEEQQHIGQFFKTLDDTIEQHKQKAEAYKEMKQAFLQKMFV</sequence>
<evidence type="ECO:0000313" key="6">
    <source>
        <dbReference type="EMBL" id="SDJ64296.1"/>
    </source>
</evidence>
<dbReference type="Proteomes" id="UP000199433">
    <property type="component" value="Unassembled WGS sequence"/>
</dbReference>
<evidence type="ECO:0000256" key="3">
    <source>
        <dbReference type="ARBA" id="ARBA00023125"/>
    </source>
</evidence>
<keyword evidence="4" id="KW-0175">Coiled coil</keyword>
<dbReference type="InterPro" id="IPR052021">
    <property type="entry name" value="Type-I_RS_S_subunit"/>
</dbReference>